<reference evidence="8" key="1">
    <citation type="submission" date="2021-02" db="EMBL/GenBank/DDBJ databases">
        <authorList>
            <person name="Dougan E. K."/>
            <person name="Rhodes N."/>
            <person name="Thang M."/>
            <person name="Chan C."/>
        </authorList>
    </citation>
    <scope>NUCLEOTIDE SEQUENCE</scope>
</reference>
<dbReference type="Proteomes" id="UP000626109">
    <property type="component" value="Unassembled WGS sequence"/>
</dbReference>
<dbReference type="InterPro" id="IPR033671">
    <property type="entry name" value="TrmH"/>
</dbReference>
<keyword evidence="5" id="KW-0819">tRNA processing</keyword>
<dbReference type="EMBL" id="CAJNNW010007325">
    <property type="protein sequence ID" value="CAE8649173.1"/>
    <property type="molecule type" value="Genomic_DNA"/>
</dbReference>
<organism evidence="8 12">
    <name type="scientific">Polarella glacialis</name>
    <name type="common">Dinoflagellate</name>
    <dbReference type="NCBI Taxonomy" id="89957"/>
    <lineage>
        <taxon>Eukaryota</taxon>
        <taxon>Sar</taxon>
        <taxon>Alveolata</taxon>
        <taxon>Dinophyceae</taxon>
        <taxon>Suessiales</taxon>
        <taxon>Suessiaceae</taxon>
        <taxon>Polarella</taxon>
    </lineage>
</organism>
<dbReference type="Pfam" id="PF00588">
    <property type="entry name" value="SpoU_methylase"/>
    <property type="match status" value="1"/>
</dbReference>
<dbReference type="EMBL" id="CAJNNV010032978">
    <property type="protein sequence ID" value="CAE8641718.1"/>
    <property type="molecule type" value="Genomic_DNA"/>
</dbReference>
<dbReference type="PANTHER" id="PTHR43453">
    <property type="entry name" value="RRNA METHYLASE-LIKE"/>
    <property type="match status" value="1"/>
</dbReference>
<gene>
    <name evidence="8" type="ORF">PGLA1383_LOCUS27335</name>
    <name evidence="9" type="ORF">PGLA1383_LOCUS56324</name>
    <name evidence="10" type="ORF">PGLA2088_LOCUS5319</name>
    <name evidence="11" type="ORF">PGLA2088_LOCUS7192</name>
</gene>
<evidence type="ECO:0000259" key="7">
    <source>
        <dbReference type="Pfam" id="PF00588"/>
    </source>
</evidence>
<accession>A0A813F8F6</accession>
<keyword evidence="2" id="KW-0489">Methyltransferase</keyword>
<proteinExistence type="predicted"/>
<dbReference type="EMBL" id="CAJNNV010024336">
    <property type="protein sequence ID" value="CAE8609510.1"/>
    <property type="molecule type" value="Genomic_DNA"/>
</dbReference>
<sequence>MSQALLCVSLGRIACRPGDLSGNVRRAARIRAAALSRLESLRVVLEDICDPGNRAAILRSVESLGLLNVHEVITPGGVTEVCKPKATSRGRSIVNGAEKWLDLHQHSAVQECIATLQAQGFVVLAAVPPGGGAAAAAGGYTRCVEPLALEDLEFSRPAALLFGSEARGVSPAALEAADGTFTIPLPGLSESLNVSVAVAVCCHFARHGRRQHLGLAPGQGDQSAAAAEALAASYVSRGLDRRFAASLRCGRSREAKRMGSTKVDAKSPD</sequence>
<dbReference type="InterPro" id="IPR029026">
    <property type="entry name" value="tRNA_m1G_MTases_N"/>
</dbReference>
<dbReference type="AlphaFoldDB" id="A0A813F8F6"/>
<evidence type="ECO:0000313" key="10">
    <source>
        <dbReference type="EMBL" id="CAE8647013.1"/>
    </source>
</evidence>
<name>A0A813F8F6_POLGL</name>
<evidence type="ECO:0000313" key="11">
    <source>
        <dbReference type="EMBL" id="CAE8649173.1"/>
    </source>
</evidence>
<dbReference type="SUPFAM" id="SSF75217">
    <property type="entry name" value="alpha/beta knot"/>
    <property type="match status" value="1"/>
</dbReference>
<dbReference type="InterPro" id="IPR029028">
    <property type="entry name" value="Alpha/beta_knot_MTases"/>
</dbReference>
<dbReference type="PANTHER" id="PTHR43453:SF1">
    <property type="entry name" value="TRNA_RRNA METHYLTRANSFERASE SPOU TYPE DOMAIN-CONTAINING PROTEIN"/>
    <property type="match status" value="1"/>
</dbReference>
<keyword evidence="6" id="KW-0694">RNA-binding</keyword>
<comment type="caution">
    <text evidence="8">The sequence shown here is derived from an EMBL/GenBank/DDBJ whole genome shotgun (WGS) entry which is preliminary data.</text>
</comment>
<dbReference type="OrthoDB" id="241340at2759"/>
<keyword evidence="4" id="KW-0949">S-adenosyl-L-methionine</keyword>
<evidence type="ECO:0000256" key="4">
    <source>
        <dbReference type="ARBA" id="ARBA00022691"/>
    </source>
</evidence>
<keyword evidence="1" id="KW-0820">tRNA-binding</keyword>
<evidence type="ECO:0000256" key="3">
    <source>
        <dbReference type="ARBA" id="ARBA00022679"/>
    </source>
</evidence>
<protein>
    <recommendedName>
        <fullName evidence="7">tRNA/rRNA methyltransferase SpoU type domain-containing protein</fullName>
    </recommendedName>
</protein>
<evidence type="ECO:0000256" key="1">
    <source>
        <dbReference type="ARBA" id="ARBA00022555"/>
    </source>
</evidence>
<dbReference type="Proteomes" id="UP000654075">
    <property type="component" value="Unassembled WGS sequence"/>
</dbReference>
<keyword evidence="3" id="KW-0808">Transferase</keyword>
<dbReference type="GO" id="GO:0002938">
    <property type="term" value="P:tRNA guanine ribose methylation"/>
    <property type="evidence" value="ECO:0007669"/>
    <property type="project" value="TreeGrafter"/>
</dbReference>
<keyword evidence="12" id="KW-1185">Reference proteome</keyword>
<dbReference type="InterPro" id="IPR001537">
    <property type="entry name" value="SpoU_MeTrfase"/>
</dbReference>
<feature type="domain" description="tRNA/rRNA methyltransferase SpoU type" evidence="7">
    <location>
        <begin position="41"/>
        <end position="203"/>
    </location>
</feature>
<evidence type="ECO:0000256" key="5">
    <source>
        <dbReference type="ARBA" id="ARBA00022694"/>
    </source>
</evidence>
<dbReference type="GO" id="GO:0008173">
    <property type="term" value="F:RNA methyltransferase activity"/>
    <property type="evidence" value="ECO:0007669"/>
    <property type="project" value="InterPro"/>
</dbReference>
<evidence type="ECO:0000313" key="8">
    <source>
        <dbReference type="EMBL" id="CAE8609510.1"/>
    </source>
</evidence>
<evidence type="ECO:0000256" key="6">
    <source>
        <dbReference type="ARBA" id="ARBA00022884"/>
    </source>
</evidence>
<evidence type="ECO:0000313" key="12">
    <source>
        <dbReference type="Proteomes" id="UP000654075"/>
    </source>
</evidence>
<dbReference type="GO" id="GO:0000049">
    <property type="term" value="F:tRNA binding"/>
    <property type="evidence" value="ECO:0007669"/>
    <property type="project" value="UniProtKB-KW"/>
</dbReference>
<evidence type="ECO:0000256" key="2">
    <source>
        <dbReference type="ARBA" id="ARBA00022603"/>
    </source>
</evidence>
<dbReference type="Gene3D" id="3.40.1280.10">
    <property type="match status" value="1"/>
</dbReference>
<evidence type="ECO:0000313" key="9">
    <source>
        <dbReference type="EMBL" id="CAE8641718.1"/>
    </source>
</evidence>
<dbReference type="EMBL" id="CAJNNW010005021">
    <property type="protein sequence ID" value="CAE8647013.1"/>
    <property type="molecule type" value="Genomic_DNA"/>
</dbReference>